<evidence type="ECO:0000256" key="12">
    <source>
        <dbReference type="ARBA" id="ARBA00022842"/>
    </source>
</evidence>
<comment type="caution">
    <text evidence="23">The sequence shown here is derived from an EMBL/GenBank/DDBJ whole genome shotgun (WGS) entry which is preliminary data.</text>
</comment>
<feature type="domain" description="Histidine kinase" evidence="21">
    <location>
        <begin position="517"/>
        <end position="723"/>
    </location>
</feature>
<dbReference type="Gene3D" id="3.30.450.20">
    <property type="entry name" value="PAS domain"/>
    <property type="match status" value="2"/>
</dbReference>
<dbReference type="InterPro" id="IPR005467">
    <property type="entry name" value="His_kinase_dom"/>
</dbReference>
<evidence type="ECO:0000256" key="14">
    <source>
        <dbReference type="ARBA" id="ARBA00023012"/>
    </source>
</evidence>
<evidence type="ECO:0000256" key="10">
    <source>
        <dbReference type="ARBA" id="ARBA00022801"/>
    </source>
</evidence>
<dbReference type="PANTHER" id="PTHR44936">
    <property type="entry name" value="SENSOR PROTEIN CREC"/>
    <property type="match status" value="1"/>
</dbReference>
<dbReference type="AlphaFoldDB" id="S9QQ88"/>
<evidence type="ECO:0000256" key="11">
    <source>
        <dbReference type="ARBA" id="ARBA00022840"/>
    </source>
</evidence>
<evidence type="ECO:0000313" key="24">
    <source>
        <dbReference type="Proteomes" id="UP000011682"/>
    </source>
</evidence>
<dbReference type="SUPFAM" id="SSF55874">
    <property type="entry name" value="ATPase domain of HSP90 chaperone/DNA topoisomerase II/histidine kinase"/>
    <property type="match status" value="1"/>
</dbReference>
<dbReference type="GO" id="GO:0004673">
    <property type="term" value="F:protein histidine kinase activity"/>
    <property type="evidence" value="ECO:0007669"/>
    <property type="project" value="UniProtKB-EC"/>
</dbReference>
<evidence type="ECO:0000256" key="6">
    <source>
        <dbReference type="ARBA" id="ARBA00022553"/>
    </source>
</evidence>
<evidence type="ECO:0000256" key="5">
    <source>
        <dbReference type="ARBA" id="ARBA00012438"/>
    </source>
</evidence>
<evidence type="ECO:0000256" key="7">
    <source>
        <dbReference type="ARBA" id="ARBA00022679"/>
    </source>
</evidence>
<evidence type="ECO:0000256" key="1">
    <source>
        <dbReference type="ARBA" id="ARBA00000085"/>
    </source>
</evidence>
<evidence type="ECO:0000313" key="23">
    <source>
        <dbReference type="EMBL" id="EPX58763.1"/>
    </source>
</evidence>
<evidence type="ECO:0000256" key="2">
    <source>
        <dbReference type="ARBA" id="ARBA00001936"/>
    </source>
</evidence>
<keyword evidence="19" id="KW-0175">Coiled coil</keyword>
<feature type="transmembrane region" description="Helical" evidence="20">
    <location>
        <begin position="349"/>
        <end position="369"/>
    </location>
</feature>
<evidence type="ECO:0000256" key="3">
    <source>
        <dbReference type="ARBA" id="ARBA00001946"/>
    </source>
</evidence>
<dbReference type="Pfam" id="PF02518">
    <property type="entry name" value="HATPase_c"/>
    <property type="match status" value="1"/>
</dbReference>
<keyword evidence="12" id="KW-0460">Magnesium</keyword>
<feature type="domain" description="HAMP" evidence="22">
    <location>
        <begin position="371"/>
        <end position="423"/>
    </location>
</feature>
<dbReference type="PRINTS" id="PR00344">
    <property type="entry name" value="BCTRLSENSOR"/>
</dbReference>
<name>S9QQ88_CYSF2</name>
<dbReference type="GO" id="GO:0004721">
    <property type="term" value="F:phosphoprotein phosphatase activity"/>
    <property type="evidence" value="ECO:0007669"/>
    <property type="project" value="UniProtKB-KW"/>
</dbReference>
<dbReference type="SUPFAM" id="SSF158472">
    <property type="entry name" value="HAMP domain-like"/>
    <property type="match status" value="1"/>
</dbReference>
<evidence type="ECO:0000256" key="9">
    <source>
        <dbReference type="ARBA" id="ARBA00022777"/>
    </source>
</evidence>
<dbReference type="EMBL" id="ANAH02000022">
    <property type="protein sequence ID" value="EPX58763.1"/>
    <property type="molecule type" value="Genomic_DNA"/>
</dbReference>
<evidence type="ECO:0000256" key="17">
    <source>
        <dbReference type="ARBA" id="ARBA00040454"/>
    </source>
</evidence>
<accession>S9QQ88</accession>
<keyword evidence="20" id="KW-1133">Transmembrane helix</keyword>
<dbReference type="EC" id="2.7.13.3" evidence="5"/>
<evidence type="ECO:0000256" key="13">
    <source>
        <dbReference type="ARBA" id="ARBA00022912"/>
    </source>
</evidence>
<evidence type="ECO:0000256" key="20">
    <source>
        <dbReference type="SAM" id="Phobius"/>
    </source>
</evidence>
<dbReference type="GO" id="GO:0000160">
    <property type="term" value="P:phosphorelay signal transduction system"/>
    <property type="evidence" value="ECO:0007669"/>
    <property type="project" value="UniProtKB-KW"/>
</dbReference>
<evidence type="ECO:0000256" key="8">
    <source>
        <dbReference type="ARBA" id="ARBA00022741"/>
    </source>
</evidence>
<comment type="catalytic activity">
    <reaction evidence="1">
        <text>ATP + protein L-histidine = ADP + protein N-phospho-L-histidine.</text>
        <dbReference type="EC" id="2.7.13.3"/>
    </reaction>
</comment>
<dbReference type="CDD" id="cd18774">
    <property type="entry name" value="PDC2_HK_sensor"/>
    <property type="match status" value="1"/>
</dbReference>
<keyword evidence="16" id="KW-0464">Manganese</keyword>
<keyword evidence="20" id="KW-0812">Transmembrane</keyword>
<dbReference type="InterPro" id="IPR036890">
    <property type="entry name" value="HATPase_C_sf"/>
</dbReference>
<dbReference type="SMART" id="SM00387">
    <property type="entry name" value="HATPase_c"/>
    <property type="match status" value="1"/>
</dbReference>
<evidence type="ECO:0000259" key="21">
    <source>
        <dbReference type="PROSITE" id="PS50109"/>
    </source>
</evidence>
<dbReference type="Gene3D" id="3.30.565.10">
    <property type="entry name" value="Histidine kinase-like ATPase, C-terminal domain"/>
    <property type="match status" value="1"/>
</dbReference>
<keyword evidence="13" id="KW-0904">Protein phosphatase</keyword>
<dbReference type="CDD" id="cd06225">
    <property type="entry name" value="HAMP"/>
    <property type="match status" value="1"/>
</dbReference>
<sequence length="728" mass="81427">MPHLPPPHSPMARSTLIKMGVRIAVVIALSTFFSFLHMRQTLRAEALTQLSQYVEQRGTQEESIFLLAEDTQSLLARDMEERVRAAPAPDEDARFDRLFTRLPDGTVRTRPAGSEGTPRVGAFIPPGVALDAGLRHRVLVAHDVLAQYGPAFRVRFVDTFITLPEGPMLTYWPERPNINLEVESGFNPLTLEYFQTSLPGNNPTRRPVWTRVSKEEVSAKWMVTVTTPLDVDGRYVAALSHDVMLEELIRRTLNDHLPQSYNILLRDDGELIAHPRMKASGGQLMSEEDQEHLREIMERVGNRQGAPVVELPSQGVWLAVARLHGTDWNFVTVLPEHVVSRPALQAARIVLLLGVLSLLLELLLMSWVLRKQISQPLMDFTQATARISSGDFQVNLDTAREDELGQLAKAFGAMATRLRRREEDLRAANEGLEQRVEERTRELKSVHQQLVQTARRTGMAEIATNVLHNVGNVLNSVYTSSQVAKERVLGMRLDHVSRVAQMLQARQANLAVFLTEDERGKLLTPFLDKLGQNLMDERQEVISLLEDVGRYTEHIGEIVKVQQDYARTPRLYEPVVLSELVEDALRINAAGLTRHHVTVEQRLEPVPPIVTDKHKMLMILVNLVSNAKYALDPVPEDSRRLVVLLRRSAEGSIHIALSDNGMGIAPELLTRIFQYGFTTREEGHGFGLHSSALAAQELGGTLRVESEGPGRGATFTLVIPPPPAQAET</sequence>
<dbReference type="InterPro" id="IPR050980">
    <property type="entry name" value="2C_sensor_his_kinase"/>
</dbReference>
<evidence type="ECO:0000256" key="4">
    <source>
        <dbReference type="ARBA" id="ARBA00004370"/>
    </source>
</evidence>
<keyword evidence="10" id="KW-0378">Hydrolase</keyword>
<evidence type="ECO:0000256" key="15">
    <source>
        <dbReference type="ARBA" id="ARBA00023016"/>
    </source>
</evidence>
<keyword evidence="6" id="KW-0597">Phosphoprotein</keyword>
<dbReference type="SMART" id="SM00304">
    <property type="entry name" value="HAMP"/>
    <property type="match status" value="1"/>
</dbReference>
<evidence type="ECO:0000259" key="22">
    <source>
        <dbReference type="PROSITE" id="PS50885"/>
    </source>
</evidence>
<dbReference type="Gene3D" id="6.10.340.10">
    <property type="match status" value="1"/>
</dbReference>
<feature type="coiled-coil region" evidence="19">
    <location>
        <begin position="415"/>
        <end position="449"/>
    </location>
</feature>
<evidence type="ECO:0000256" key="16">
    <source>
        <dbReference type="ARBA" id="ARBA00023211"/>
    </source>
</evidence>
<keyword evidence="14" id="KW-0902">Two-component regulatory system</keyword>
<dbReference type="GO" id="GO:0005524">
    <property type="term" value="F:ATP binding"/>
    <property type="evidence" value="ECO:0007669"/>
    <property type="project" value="UniProtKB-KW"/>
</dbReference>
<reference evidence="23" key="1">
    <citation type="submission" date="2013-05" db="EMBL/GenBank/DDBJ databases">
        <title>Genome assembly of Cystobacter fuscus DSM 2262.</title>
        <authorList>
            <person name="Sharma G."/>
            <person name="Khatri I."/>
            <person name="Kaur C."/>
            <person name="Mayilraj S."/>
            <person name="Subramanian S."/>
        </authorList>
    </citation>
    <scope>NUCLEOTIDE SEQUENCE [LARGE SCALE GENOMIC DNA]</scope>
    <source>
        <strain evidence="23">DSM 2262</strain>
    </source>
</reference>
<keyword evidence="8" id="KW-0547">Nucleotide-binding</keyword>
<gene>
    <name evidence="23" type="ORF">D187_003724</name>
</gene>
<proteinExistence type="predicted"/>
<keyword evidence="11" id="KW-0067">ATP-binding</keyword>
<keyword evidence="24" id="KW-1185">Reference proteome</keyword>
<dbReference type="GO" id="GO:0016020">
    <property type="term" value="C:membrane"/>
    <property type="evidence" value="ECO:0007669"/>
    <property type="project" value="UniProtKB-SubCell"/>
</dbReference>
<evidence type="ECO:0000256" key="19">
    <source>
        <dbReference type="SAM" id="Coils"/>
    </source>
</evidence>
<dbReference type="InterPro" id="IPR003660">
    <property type="entry name" value="HAMP_dom"/>
</dbReference>
<dbReference type="Pfam" id="PF00672">
    <property type="entry name" value="HAMP"/>
    <property type="match status" value="1"/>
</dbReference>
<keyword evidence="20" id="KW-0472">Membrane</keyword>
<dbReference type="InterPro" id="IPR004358">
    <property type="entry name" value="Sig_transdc_His_kin-like_C"/>
</dbReference>
<comment type="subcellular location">
    <subcellularLocation>
        <location evidence="4">Membrane</location>
    </subcellularLocation>
</comment>
<keyword evidence="9 23" id="KW-0418">Kinase</keyword>
<organism evidence="23 24">
    <name type="scientific">Cystobacter fuscus (strain ATCC 25194 / DSM 2262 / NBRC 100088 / M29)</name>
    <dbReference type="NCBI Taxonomy" id="1242864"/>
    <lineage>
        <taxon>Bacteria</taxon>
        <taxon>Pseudomonadati</taxon>
        <taxon>Myxococcota</taxon>
        <taxon>Myxococcia</taxon>
        <taxon>Myxococcales</taxon>
        <taxon>Cystobacterineae</taxon>
        <taxon>Archangiaceae</taxon>
        <taxon>Cystobacter</taxon>
    </lineage>
</organism>
<protein>
    <recommendedName>
        <fullName evidence="17">Signal transduction histidine-protein kinase/phosphatase MprB</fullName>
        <ecNumber evidence="5">2.7.13.3</ecNumber>
    </recommendedName>
    <alternativeName>
        <fullName evidence="18">Mycobacterial persistence regulator B</fullName>
    </alternativeName>
</protein>
<keyword evidence="15" id="KW-0346">Stress response</keyword>
<dbReference type="PROSITE" id="PS50109">
    <property type="entry name" value="HIS_KIN"/>
    <property type="match status" value="1"/>
</dbReference>
<evidence type="ECO:0000256" key="18">
    <source>
        <dbReference type="ARBA" id="ARBA00041776"/>
    </source>
</evidence>
<keyword evidence="7" id="KW-0808">Transferase</keyword>
<dbReference type="Proteomes" id="UP000011682">
    <property type="component" value="Unassembled WGS sequence"/>
</dbReference>
<dbReference type="eggNOG" id="COG4191">
    <property type="taxonomic scope" value="Bacteria"/>
</dbReference>
<dbReference type="PROSITE" id="PS50885">
    <property type="entry name" value="HAMP"/>
    <property type="match status" value="1"/>
</dbReference>
<comment type="cofactor">
    <cofactor evidence="2">
        <name>Mn(2+)</name>
        <dbReference type="ChEBI" id="CHEBI:29035"/>
    </cofactor>
</comment>
<dbReference type="PANTHER" id="PTHR44936:SF9">
    <property type="entry name" value="SENSOR PROTEIN CREC"/>
    <property type="match status" value="1"/>
</dbReference>
<dbReference type="InterPro" id="IPR003594">
    <property type="entry name" value="HATPase_dom"/>
</dbReference>
<comment type="cofactor">
    <cofactor evidence="3">
        <name>Mg(2+)</name>
        <dbReference type="ChEBI" id="CHEBI:18420"/>
    </cofactor>
</comment>